<proteinExistence type="predicted"/>
<sequence length="163" mass="18110">MKKLYRKGTVHPSPPTVSDNKLSFLPATILTLTVALSPEDKEVLAYLISCSSSSINGNSRRKTKSFVDGEHLPLFHCNCFRYFLSQNANRMKEKKNKKGSSNNSNRASESNRFELESVTESSGGSNIVGVVHVSEGSKEVENEEKIGSVRKILSFIGERIWGR</sequence>
<dbReference type="Proteomes" id="UP000002051">
    <property type="component" value="Chromosome 4"/>
</dbReference>
<dbReference type="EnsemblPlants" id="AES92696">
    <property type="protein sequence ID" value="AES92696"/>
    <property type="gene ID" value="MTR_4g132880"/>
</dbReference>
<dbReference type="PaxDb" id="3880-AES92696"/>
<keyword evidence="4" id="KW-1185">Reference proteome</keyword>
<feature type="compositionally biased region" description="Low complexity" evidence="1">
    <location>
        <begin position="99"/>
        <end position="108"/>
    </location>
</feature>
<organism evidence="2 4">
    <name type="scientific">Medicago truncatula</name>
    <name type="common">Barrel medic</name>
    <name type="synonym">Medicago tribuloides</name>
    <dbReference type="NCBI Taxonomy" id="3880"/>
    <lineage>
        <taxon>Eukaryota</taxon>
        <taxon>Viridiplantae</taxon>
        <taxon>Streptophyta</taxon>
        <taxon>Embryophyta</taxon>
        <taxon>Tracheophyta</taxon>
        <taxon>Spermatophyta</taxon>
        <taxon>Magnoliopsida</taxon>
        <taxon>eudicotyledons</taxon>
        <taxon>Gunneridae</taxon>
        <taxon>Pentapetalae</taxon>
        <taxon>rosids</taxon>
        <taxon>fabids</taxon>
        <taxon>Fabales</taxon>
        <taxon>Fabaceae</taxon>
        <taxon>Papilionoideae</taxon>
        <taxon>50 kb inversion clade</taxon>
        <taxon>NPAAA clade</taxon>
        <taxon>Hologalegina</taxon>
        <taxon>IRL clade</taxon>
        <taxon>Trifolieae</taxon>
        <taxon>Medicago</taxon>
    </lineage>
</organism>
<feature type="region of interest" description="Disordered" evidence="1">
    <location>
        <begin position="91"/>
        <end position="120"/>
    </location>
</feature>
<dbReference type="PANTHER" id="PTHR31903:SF6">
    <property type="entry name" value="F12F1.11-RELATED"/>
    <property type="match status" value="1"/>
</dbReference>
<evidence type="ECO:0000313" key="4">
    <source>
        <dbReference type="Proteomes" id="UP000002051"/>
    </source>
</evidence>
<accession>G7JKG9</accession>
<name>G7JKG9_MEDTR</name>
<dbReference type="eggNOG" id="ENOG502RZYD">
    <property type="taxonomic scope" value="Eukaryota"/>
</dbReference>
<dbReference type="PANTHER" id="PTHR31903">
    <property type="entry name" value="F12F1.11-RELATED"/>
    <property type="match status" value="1"/>
</dbReference>
<dbReference type="HOGENOM" id="CLU_073196_1_0_1"/>
<reference evidence="2 4" key="2">
    <citation type="journal article" date="2014" name="BMC Genomics">
        <title>An improved genome release (version Mt4.0) for the model legume Medicago truncatula.</title>
        <authorList>
            <person name="Tang H."/>
            <person name="Krishnakumar V."/>
            <person name="Bidwell S."/>
            <person name="Rosen B."/>
            <person name="Chan A."/>
            <person name="Zhou S."/>
            <person name="Gentzbittel L."/>
            <person name="Childs K.L."/>
            <person name="Yandell M."/>
            <person name="Gundlach H."/>
            <person name="Mayer K.F."/>
            <person name="Schwartz D.C."/>
            <person name="Town C.D."/>
        </authorList>
    </citation>
    <scope>GENOME REANNOTATION</scope>
    <source>
        <strain evidence="3 4">cv. Jemalong A17</strain>
    </source>
</reference>
<dbReference type="STRING" id="3880.G7JKG9"/>
<dbReference type="EMBL" id="CM001220">
    <property type="protein sequence ID" value="AES92696.1"/>
    <property type="molecule type" value="Genomic_DNA"/>
</dbReference>
<protein>
    <submittedName>
        <fullName evidence="2 3">Uncharacterized protein</fullName>
    </submittedName>
</protein>
<evidence type="ECO:0000313" key="2">
    <source>
        <dbReference type="EMBL" id="AES92696.1"/>
    </source>
</evidence>
<reference evidence="3" key="3">
    <citation type="submission" date="2015-04" db="UniProtKB">
        <authorList>
            <consortium name="EnsemblPlants"/>
        </authorList>
    </citation>
    <scope>IDENTIFICATION</scope>
    <source>
        <strain evidence="3">cv. Jemalong A17</strain>
    </source>
</reference>
<evidence type="ECO:0000256" key="1">
    <source>
        <dbReference type="SAM" id="MobiDB-lite"/>
    </source>
</evidence>
<dbReference type="AlphaFoldDB" id="G7JKG9"/>
<evidence type="ECO:0000313" key="3">
    <source>
        <dbReference type="EnsemblPlants" id="AES92696"/>
    </source>
</evidence>
<gene>
    <name evidence="2" type="ordered locus">MTR_4g132880</name>
</gene>
<reference evidence="2 4" key="1">
    <citation type="journal article" date="2011" name="Nature">
        <title>The Medicago genome provides insight into the evolution of rhizobial symbioses.</title>
        <authorList>
            <person name="Young N.D."/>
            <person name="Debelle F."/>
            <person name="Oldroyd G.E."/>
            <person name="Geurts R."/>
            <person name="Cannon S.B."/>
            <person name="Udvardi M.K."/>
            <person name="Benedito V.A."/>
            <person name="Mayer K.F."/>
            <person name="Gouzy J."/>
            <person name="Schoof H."/>
            <person name="Van de Peer Y."/>
            <person name="Proost S."/>
            <person name="Cook D.R."/>
            <person name="Meyers B.C."/>
            <person name="Spannagl M."/>
            <person name="Cheung F."/>
            <person name="De Mita S."/>
            <person name="Krishnakumar V."/>
            <person name="Gundlach H."/>
            <person name="Zhou S."/>
            <person name="Mudge J."/>
            <person name="Bharti A.K."/>
            <person name="Murray J.D."/>
            <person name="Naoumkina M.A."/>
            <person name="Rosen B."/>
            <person name="Silverstein K.A."/>
            <person name="Tang H."/>
            <person name="Rombauts S."/>
            <person name="Zhao P.X."/>
            <person name="Zhou P."/>
            <person name="Barbe V."/>
            <person name="Bardou P."/>
            <person name="Bechner M."/>
            <person name="Bellec A."/>
            <person name="Berger A."/>
            <person name="Berges H."/>
            <person name="Bidwell S."/>
            <person name="Bisseling T."/>
            <person name="Choisne N."/>
            <person name="Couloux A."/>
            <person name="Denny R."/>
            <person name="Deshpande S."/>
            <person name="Dai X."/>
            <person name="Doyle J.J."/>
            <person name="Dudez A.M."/>
            <person name="Farmer A.D."/>
            <person name="Fouteau S."/>
            <person name="Franken C."/>
            <person name="Gibelin C."/>
            <person name="Gish J."/>
            <person name="Goldstein S."/>
            <person name="Gonzalez A.J."/>
            <person name="Green P.J."/>
            <person name="Hallab A."/>
            <person name="Hartog M."/>
            <person name="Hua A."/>
            <person name="Humphray S.J."/>
            <person name="Jeong D.H."/>
            <person name="Jing Y."/>
            <person name="Jocker A."/>
            <person name="Kenton S.M."/>
            <person name="Kim D.J."/>
            <person name="Klee K."/>
            <person name="Lai H."/>
            <person name="Lang C."/>
            <person name="Lin S."/>
            <person name="Macmil S.L."/>
            <person name="Magdelenat G."/>
            <person name="Matthews L."/>
            <person name="McCorrison J."/>
            <person name="Monaghan E.L."/>
            <person name="Mun J.H."/>
            <person name="Najar F.Z."/>
            <person name="Nicholson C."/>
            <person name="Noirot C."/>
            <person name="O'Bleness M."/>
            <person name="Paule C.R."/>
            <person name="Poulain J."/>
            <person name="Prion F."/>
            <person name="Qin B."/>
            <person name="Qu C."/>
            <person name="Retzel E.F."/>
            <person name="Riddle C."/>
            <person name="Sallet E."/>
            <person name="Samain S."/>
            <person name="Samson N."/>
            <person name="Sanders I."/>
            <person name="Saurat O."/>
            <person name="Scarpelli C."/>
            <person name="Schiex T."/>
            <person name="Segurens B."/>
            <person name="Severin A.J."/>
            <person name="Sherrier D.J."/>
            <person name="Shi R."/>
            <person name="Sims S."/>
            <person name="Singer S.R."/>
            <person name="Sinharoy S."/>
            <person name="Sterck L."/>
            <person name="Viollet A."/>
            <person name="Wang B.B."/>
            <person name="Wang K."/>
            <person name="Wang M."/>
            <person name="Wang X."/>
            <person name="Warfsmann J."/>
            <person name="Weissenbach J."/>
            <person name="White D.D."/>
            <person name="White J.D."/>
            <person name="Wiley G.B."/>
            <person name="Wincker P."/>
            <person name="Xing Y."/>
            <person name="Yang L."/>
            <person name="Yao Z."/>
            <person name="Ying F."/>
            <person name="Zhai J."/>
            <person name="Zhou L."/>
            <person name="Zuber A."/>
            <person name="Denarie J."/>
            <person name="Dixon R.A."/>
            <person name="May G.D."/>
            <person name="Schwartz D.C."/>
            <person name="Rogers J."/>
            <person name="Quetier F."/>
            <person name="Town C.D."/>
            <person name="Roe B.A."/>
        </authorList>
    </citation>
    <scope>NUCLEOTIDE SEQUENCE [LARGE SCALE GENOMIC DNA]</scope>
    <source>
        <strain evidence="2">A17</strain>
        <strain evidence="3 4">cv. Jemalong A17</strain>
    </source>
</reference>